<evidence type="ECO:0000256" key="3">
    <source>
        <dbReference type="ARBA" id="ARBA00022448"/>
    </source>
</evidence>
<accession>A0ABM9HBY8</accession>
<evidence type="ECO:0000256" key="12">
    <source>
        <dbReference type="ARBA" id="ARBA00023170"/>
    </source>
</evidence>
<evidence type="ECO:0000313" key="18">
    <source>
        <dbReference type="EMBL" id="CAI2717596.1"/>
    </source>
</evidence>
<gene>
    <name evidence="18" type="ORF">NSPWAT_0737</name>
</gene>
<evidence type="ECO:0000256" key="6">
    <source>
        <dbReference type="ARBA" id="ARBA00022692"/>
    </source>
</evidence>
<dbReference type="Pfam" id="PF07715">
    <property type="entry name" value="Plug"/>
    <property type="match status" value="1"/>
</dbReference>
<feature type="domain" description="Secretin/TonB short N-terminal" evidence="17">
    <location>
        <begin position="82"/>
        <end position="133"/>
    </location>
</feature>
<evidence type="ECO:0000256" key="11">
    <source>
        <dbReference type="ARBA" id="ARBA00023136"/>
    </source>
</evidence>
<keyword evidence="19" id="KW-1185">Reference proteome</keyword>
<evidence type="ECO:0000256" key="15">
    <source>
        <dbReference type="RuleBase" id="RU003357"/>
    </source>
</evidence>
<evidence type="ECO:0000256" key="16">
    <source>
        <dbReference type="SAM" id="MobiDB-lite"/>
    </source>
</evidence>
<keyword evidence="6 14" id="KW-0812">Transmembrane</keyword>
<dbReference type="InterPro" id="IPR012910">
    <property type="entry name" value="Plug_dom"/>
</dbReference>
<evidence type="ECO:0000313" key="19">
    <source>
        <dbReference type="Proteomes" id="UP001157733"/>
    </source>
</evidence>
<evidence type="ECO:0000256" key="9">
    <source>
        <dbReference type="ARBA" id="ARBA00023065"/>
    </source>
</evidence>
<dbReference type="NCBIfam" id="TIGR01783">
    <property type="entry name" value="TonB-siderophor"/>
    <property type="match status" value="1"/>
</dbReference>
<evidence type="ECO:0000256" key="14">
    <source>
        <dbReference type="PROSITE-ProRule" id="PRU01360"/>
    </source>
</evidence>
<evidence type="ECO:0000256" key="7">
    <source>
        <dbReference type="ARBA" id="ARBA00022729"/>
    </source>
</evidence>
<evidence type="ECO:0000256" key="4">
    <source>
        <dbReference type="ARBA" id="ARBA00022452"/>
    </source>
</evidence>
<feature type="compositionally biased region" description="Basic and acidic residues" evidence="16">
    <location>
        <begin position="154"/>
        <end position="176"/>
    </location>
</feature>
<proteinExistence type="inferred from homology"/>
<keyword evidence="4 14" id="KW-1134">Transmembrane beta strand</keyword>
<dbReference type="InterPro" id="IPR039426">
    <property type="entry name" value="TonB-dep_rcpt-like"/>
</dbReference>
<keyword evidence="9" id="KW-0406">Ion transport</keyword>
<keyword evidence="8" id="KW-0408">Iron</keyword>
<dbReference type="PROSITE" id="PS52016">
    <property type="entry name" value="TONB_DEPENDENT_REC_3"/>
    <property type="match status" value="1"/>
</dbReference>
<dbReference type="PANTHER" id="PTHR32552">
    <property type="entry name" value="FERRICHROME IRON RECEPTOR-RELATED"/>
    <property type="match status" value="1"/>
</dbReference>
<dbReference type="CDD" id="cd01347">
    <property type="entry name" value="ligand_gated_channel"/>
    <property type="match status" value="1"/>
</dbReference>
<dbReference type="EMBL" id="OX336137">
    <property type="protein sequence ID" value="CAI2717596.1"/>
    <property type="molecule type" value="Genomic_DNA"/>
</dbReference>
<dbReference type="SUPFAM" id="SSF56935">
    <property type="entry name" value="Porins"/>
    <property type="match status" value="1"/>
</dbReference>
<evidence type="ECO:0000256" key="13">
    <source>
        <dbReference type="ARBA" id="ARBA00023237"/>
    </source>
</evidence>
<evidence type="ECO:0000256" key="10">
    <source>
        <dbReference type="ARBA" id="ARBA00023077"/>
    </source>
</evidence>
<dbReference type="Gene3D" id="2.40.170.20">
    <property type="entry name" value="TonB-dependent receptor, beta-barrel domain"/>
    <property type="match status" value="1"/>
</dbReference>
<keyword evidence="3 14" id="KW-0813">Transport</keyword>
<keyword evidence="12 18" id="KW-0675">Receptor</keyword>
<reference evidence="18 19" key="1">
    <citation type="submission" date="2022-09" db="EMBL/GenBank/DDBJ databases">
        <authorList>
            <person name="Kop L."/>
        </authorList>
    </citation>
    <scope>NUCLEOTIDE SEQUENCE [LARGE SCALE GENOMIC DNA]</scope>
    <source>
        <strain evidence="18 19">347</strain>
    </source>
</reference>
<dbReference type="InterPro" id="IPR036942">
    <property type="entry name" value="Beta-barrel_TonB_sf"/>
</dbReference>
<evidence type="ECO:0000256" key="5">
    <source>
        <dbReference type="ARBA" id="ARBA00022496"/>
    </source>
</evidence>
<evidence type="ECO:0000256" key="2">
    <source>
        <dbReference type="ARBA" id="ARBA00009810"/>
    </source>
</evidence>
<dbReference type="Gene3D" id="3.55.50.30">
    <property type="match status" value="1"/>
</dbReference>
<dbReference type="Pfam" id="PF00593">
    <property type="entry name" value="TonB_dep_Rec_b-barrel"/>
    <property type="match status" value="1"/>
</dbReference>
<keyword evidence="11 14" id="KW-0472">Membrane</keyword>
<organism evidence="18 19">
    <name type="scientific">Nitrospina watsonii</name>
    <dbReference type="NCBI Taxonomy" id="1323948"/>
    <lineage>
        <taxon>Bacteria</taxon>
        <taxon>Pseudomonadati</taxon>
        <taxon>Nitrospinota/Tectimicrobiota group</taxon>
        <taxon>Nitrospinota</taxon>
        <taxon>Nitrospinia</taxon>
        <taxon>Nitrospinales</taxon>
        <taxon>Nitrospinaceae</taxon>
        <taxon>Nitrospina</taxon>
    </lineage>
</organism>
<feature type="region of interest" description="Disordered" evidence="16">
    <location>
        <begin position="153"/>
        <end position="176"/>
    </location>
</feature>
<evidence type="ECO:0000256" key="1">
    <source>
        <dbReference type="ARBA" id="ARBA00004571"/>
    </source>
</evidence>
<dbReference type="InterPro" id="IPR037066">
    <property type="entry name" value="Plug_dom_sf"/>
</dbReference>
<dbReference type="InterPro" id="IPR000531">
    <property type="entry name" value="Beta-barrel_TonB"/>
</dbReference>
<dbReference type="Gene3D" id="2.170.130.10">
    <property type="entry name" value="TonB-dependent receptor, plug domain"/>
    <property type="match status" value="1"/>
</dbReference>
<keyword evidence="7" id="KW-0732">Signal</keyword>
<keyword evidence="13 14" id="KW-0998">Cell outer membrane</keyword>
<dbReference type="Proteomes" id="UP001157733">
    <property type="component" value="Chromosome"/>
</dbReference>
<evidence type="ECO:0000256" key="8">
    <source>
        <dbReference type="ARBA" id="ARBA00023004"/>
    </source>
</evidence>
<keyword evidence="5" id="KW-0410">Iron transport</keyword>
<evidence type="ECO:0000259" key="17">
    <source>
        <dbReference type="SMART" id="SM00965"/>
    </source>
</evidence>
<dbReference type="InterPro" id="IPR011662">
    <property type="entry name" value="Secretin/TonB_short_N"/>
</dbReference>
<comment type="subcellular location">
    <subcellularLocation>
        <location evidence="1 14">Cell outer membrane</location>
        <topology evidence="1 14">Multi-pass membrane protein</topology>
    </subcellularLocation>
</comment>
<dbReference type="InterPro" id="IPR010105">
    <property type="entry name" value="TonB_sidphr_rcpt"/>
</dbReference>
<sequence length="850" mass="95002">MQFKVIHTEKKTRRSAFGRRGLSLFLSFIMLAGAGTLHAGQSGNVPAQNALWVGQTEEVRPFDIPAGPLVEALNRLADASGMQIVYDAKQTEGLTTQGLEGTYTPKEAFEKVLDGTHLNFRFTESNNVVLESEVDHTLTLEVQSKELKVIQPERFAENEADPEKEKARDDKKEEATRLPPVAVEGAGQIDPKEFVVNETPTATKTETPLIEIPQSVSIITRKRMTDQAVVNLAQALKYAPGVQSATFGVDSRVDWFKLRGFNSTWNSLFKDGLRLSMPAGFLHIQTEPYGLDRVDIFRGPSSVLYGQNTPGGMVNLVSKKPTLEPRRQVALMLGSFDRKQLMVDIGGPVEGTDELHFRLVAMARDSDTQLDFVEDNRFYFAPSVTWRPNENTTFTLLSHYQYDDSGNLANFFPVKGTLFNNPLGEVPTSRFTGEPNYDQYTKTQASVAYQFEHRINNAVAVRQNFRYFYIDYTNKQIYAFGLQADNRTLDRAQFFNRVNADSFAVDNQIEYKVQTGPFKHTLLTGLDFQTHRVDTRAGEVMAPTLDLFNPRYNQSVLNDPAFSTAQDITQFQTGVYIQDQIKWNRLILVLSGRHDWASSETEDLLTGGTTKQSDTAFTGRAGVVYESSFGLAPYASVSESFVPVVGSNFLGQKFEPETATQIEVGLKYEPPGLDARFTVSVFDLRRQKVRTGDPNNPLNVIQTGEIRSRGIELEGIMALAQGLEMVANYSFLDMEVTQSNDGDFGKTPFVTPDHLASVWTHYTVPSGLLKNLGVGAGANYTGTTFADDANTIKVPSYLIFDAAVNYRLNHWEFAVNLRNALDKEYIAGCFSIACFYGDRRNVMGTVRYNW</sequence>
<dbReference type="Pfam" id="PF07660">
    <property type="entry name" value="STN"/>
    <property type="match status" value="1"/>
</dbReference>
<protein>
    <submittedName>
        <fullName evidence="18">TonB-dependent siderophore receptor</fullName>
    </submittedName>
</protein>
<dbReference type="SMART" id="SM00965">
    <property type="entry name" value="STN"/>
    <property type="match status" value="1"/>
</dbReference>
<name>A0ABM9HBY8_9BACT</name>
<dbReference type="PANTHER" id="PTHR32552:SF68">
    <property type="entry name" value="FERRICHROME OUTER MEMBRANE TRANSPORTER_PHAGE RECEPTOR"/>
    <property type="match status" value="1"/>
</dbReference>
<keyword evidence="10 15" id="KW-0798">TonB box</keyword>
<comment type="similarity">
    <text evidence="2 14 15">Belongs to the TonB-dependent receptor family.</text>
</comment>